<feature type="coiled-coil region" evidence="1">
    <location>
        <begin position="165"/>
        <end position="202"/>
    </location>
</feature>
<evidence type="ECO:0000313" key="3">
    <source>
        <dbReference type="EMBL" id="CAK0849489.1"/>
    </source>
</evidence>
<dbReference type="Proteomes" id="UP001189429">
    <property type="component" value="Unassembled WGS sequence"/>
</dbReference>
<organism evidence="3 4">
    <name type="scientific">Prorocentrum cordatum</name>
    <dbReference type="NCBI Taxonomy" id="2364126"/>
    <lineage>
        <taxon>Eukaryota</taxon>
        <taxon>Sar</taxon>
        <taxon>Alveolata</taxon>
        <taxon>Dinophyceae</taxon>
        <taxon>Prorocentrales</taxon>
        <taxon>Prorocentraceae</taxon>
        <taxon>Prorocentrum</taxon>
    </lineage>
</organism>
<accession>A0ABN9TUF8</accession>
<dbReference type="EMBL" id="CAUYUJ010015064">
    <property type="protein sequence ID" value="CAK0849489.1"/>
    <property type="molecule type" value="Genomic_DNA"/>
</dbReference>
<dbReference type="SUPFAM" id="SSF56219">
    <property type="entry name" value="DNase I-like"/>
    <property type="match status" value="1"/>
</dbReference>
<evidence type="ECO:0000256" key="1">
    <source>
        <dbReference type="SAM" id="Coils"/>
    </source>
</evidence>
<dbReference type="InterPro" id="IPR036691">
    <property type="entry name" value="Endo/exonu/phosph_ase_sf"/>
</dbReference>
<keyword evidence="4" id="KW-1185">Reference proteome</keyword>
<gene>
    <name evidence="3" type="ORF">PCOR1329_LOCUS42167</name>
</gene>
<name>A0ABN9TUF8_9DINO</name>
<evidence type="ECO:0008006" key="5">
    <source>
        <dbReference type="Google" id="ProtNLM"/>
    </source>
</evidence>
<evidence type="ECO:0000313" key="4">
    <source>
        <dbReference type="Proteomes" id="UP001189429"/>
    </source>
</evidence>
<reference evidence="3" key="1">
    <citation type="submission" date="2023-10" db="EMBL/GenBank/DDBJ databases">
        <authorList>
            <person name="Chen Y."/>
            <person name="Shah S."/>
            <person name="Dougan E. K."/>
            <person name="Thang M."/>
            <person name="Chan C."/>
        </authorList>
    </citation>
    <scope>NUCLEOTIDE SEQUENCE [LARGE SCALE GENOMIC DNA]</scope>
</reference>
<evidence type="ECO:0000256" key="2">
    <source>
        <dbReference type="SAM" id="MobiDB-lite"/>
    </source>
</evidence>
<protein>
    <recommendedName>
        <fullName evidence="5">Reverse transcriptase domain-containing protein</fullName>
    </recommendedName>
</protein>
<comment type="caution">
    <text evidence="3">The sequence shown here is derived from an EMBL/GenBank/DDBJ whole genome shotgun (WGS) entry which is preliminary data.</text>
</comment>
<dbReference type="Gene3D" id="3.60.10.10">
    <property type="entry name" value="Endonuclease/exonuclease/phosphatase"/>
    <property type="match status" value="1"/>
</dbReference>
<feature type="compositionally biased region" description="Low complexity" evidence="2">
    <location>
        <begin position="211"/>
        <end position="225"/>
    </location>
</feature>
<feature type="region of interest" description="Disordered" evidence="2">
    <location>
        <begin position="115"/>
        <end position="144"/>
    </location>
</feature>
<feature type="region of interest" description="Disordered" evidence="2">
    <location>
        <begin position="203"/>
        <end position="242"/>
    </location>
</feature>
<sequence length="1557" mass="173947">KEVTFALESGETGSTLLEQLLPKYRSAKDAKEEDTIKALEMVCPELADALKPVPPKAPEVLLEQHAACLRRLQCQQEKLKNQVVANARTGKELLVKLEENVRACAETQAEVNRLTSQTSAAKGAGVSAMGAGDGGKSAATDESLNFPELDPEDVALLTPEQQTAYEAALARAKQAQEVYKNAQSIGQQAQDAAKTLRELRETATHKRRRASGAAGVAAGAPAAGAESQAKDDEQPAESNQDFTDVKNVEAYIQRTASIKELHRLLQLARARRLVGDMSSRHNADRVPFGQRDRVSVFFGSVTSWSHKVKKFVESAPYDLMGMAEHHLSQVQCQGEERRLRNFGWRSEATWTAATATGRSERGTHGGTCWLRRATYATSTHLTGSLGKSVFHDTLRDTTVVLWRFHGATFAFIVCYLDCSIGMAGTNSRKMHNIARVVKSLDVPWLLVGDFNATPAEMAKSGWLDVLRARVVTPEGVEVSCTSGKGRMIDYAVVPDSFRPFLSHVLPVQNLPWGPHIGPNILIRSRTASVFLRVPVLPVPLVIPEGESRVPKGLKRFQRDREKHAKIQEMRDDMHVLQQGGLLNDEDDHLLDDHYVTKRALRCEDQEWIQYAYEASEDFGYSFPQAEADVQRSEAYRAAPHMSEVLARQYGIWSMAAEAQLADRCGVELRQGARRGMPVKYQWRRAVVQKNGSNFGHSSANALSSRWASLHARVQEQLVALGRFRHSRYRQRVQDIVTSLMGELRREHDRHGPVPDGHAEDMIGKWRIFRDDEQVLRQGERIRACTDFAEWQNFALKVQARSIRHASLAWQQARSEIGSWVVKSAQGSMKGAHRYLKKNEQRALDETCIDPIIGEVCDTVQGTTDVRAACWAARWTSQPHRLPAVRVVLGALRTRAHEDLADRTFHTREQLVATLKPFPKGTGTGPDQWKPAHILALSDQGQESLVTLFSMIERGLAWPHQLLHNWFALLPKGEKQELGNERDIGLLPMPVRIWGRLTKTPLTEWCDKRAAHWDAAVRGSSALQADLPTMVLDETWARIGLNEQSNFLADVEKFYDHLDLAQMILQAIEPQFPAVELYLCCLTYLSPRTVKAQGAYTEPIVPNCSIVPGCGKANHCARVFLYRLLERAHERAPLAHIRQYVDDVHARVEGPRKMVLDQTKTITCELVQGMLDLGLRVSPKSLLMMTNAKDEVRVQRHVLQSTGIKIKRASWAKDLGVDCSMGLKRATETAKGRMTTAQARATRAALFRRVGRGGIRAKGVMLHNTNIKAKFRYADPVLGVATSDMERRRAQAADLAGRAVGGRCTASVLLLHYQDGEPKMSVVKDQVKQWFQFWEAHPELRERVRRGWRAVLKRLIYLRPRSRWRCVTGPMGALIMTLRELGWTPRAPDHWLDDQGNEWKHMGDAAGSYGELYEALCSSVRRDLWQQAGDHPAGQGLREGGDMHMLRVNLRRCELGKDTIAHRLYECQANVNIDHAQAGFLDGSATSSDARVRRVGWGVYFCVEGEAELDVERGVLRGLFGTIDGPQTVPASGLAALVWALKVTKGPIELAEAKGTLF</sequence>
<proteinExistence type="predicted"/>
<feature type="non-terminal residue" evidence="3">
    <location>
        <position position="1"/>
    </location>
</feature>
<keyword evidence="1" id="KW-0175">Coiled coil</keyword>